<protein>
    <submittedName>
        <fullName evidence="2">Uncharacterized protein</fullName>
    </submittedName>
</protein>
<gene>
    <name evidence="2" type="ORF">CVLEPA_LOCUS31112</name>
</gene>
<feature type="compositionally biased region" description="Basic and acidic residues" evidence="1">
    <location>
        <begin position="123"/>
        <end position="132"/>
    </location>
</feature>
<feature type="compositionally biased region" description="Polar residues" evidence="1">
    <location>
        <begin position="104"/>
        <end position="121"/>
    </location>
</feature>
<feature type="compositionally biased region" description="Polar residues" evidence="1">
    <location>
        <begin position="134"/>
        <end position="149"/>
    </location>
</feature>
<sequence length="226" mass="26813">MQFTMTKINRFQLAMFVVLYVPNFLFLSTITAVSTVNSRKTNNVTPDPHNLDYYRNGPNALSQKTMESKQNYTVNNTNAMLFDKDSYSEDTIPDLNKLFPGTSEPLSNQQINGDVSPNIPNKDNARSTEKHSGRLTNCNRHSVTRTSQNSHRKIASDIASHQRRNRRRNCRRNRRRNCRRNRRRNRRRNCRRNRRRNRGRNRDRNRRRNHETHDLGFTSTSTETYR</sequence>
<evidence type="ECO:0000313" key="2">
    <source>
        <dbReference type="EMBL" id="CAK8697604.1"/>
    </source>
</evidence>
<comment type="caution">
    <text evidence="2">The sequence shown here is derived from an EMBL/GenBank/DDBJ whole genome shotgun (WGS) entry which is preliminary data.</text>
</comment>
<evidence type="ECO:0000313" key="3">
    <source>
        <dbReference type="Proteomes" id="UP001642483"/>
    </source>
</evidence>
<feature type="compositionally biased region" description="Polar residues" evidence="1">
    <location>
        <begin position="217"/>
        <end position="226"/>
    </location>
</feature>
<organism evidence="2 3">
    <name type="scientific">Clavelina lepadiformis</name>
    <name type="common">Light-bulb sea squirt</name>
    <name type="synonym">Ascidia lepadiformis</name>
    <dbReference type="NCBI Taxonomy" id="159417"/>
    <lineage>
        <taxon>Eukaryota</taxon>
        <taxon>Metazoa</taxon>
        <taxon>Chordata</taxon>
        <taxon>Tunicata</taxon>
        <taxon>Ascidiacea</taxon>
        <taxon>Aplousobranchia</taxon>
        <taxon>Clavelinidae</taxon>
        <taxon>Clavelina</taxon>
    </lineage>
</organism>
<feature type="compositionally biased region" description="Basic residues" evidence="1">
    <location>
        <begin position="161"/>
        <end position="210"/>
    </location>
</feature>
<proteinExistence type="predicted"/>
<dbReference type="EMBL" id="CAWYQH010000163">
    <property type="protein sequence ID" value="CAK8697604.1"/>
    <property type="molecule type" value="Genomic_DNA"/>
</dbReference>
<keyword evidence="3" id="KW-1185">Reference proteome</keyword>
<feature type="region of interest" description="Disordered" evidence="1">
    <location>
        <begin position="93"/>
        <end position="226"/>
    </location>
</feature>
<reference evidence="2 3" key="1">
    <citation type="submission" date="2024-02" db="EMBL/GenBank/DDBJ databases">
        <authorList>
            <person name="Daric V."/>
            <person name="Darras S."/>
        </authorList>
    </citation>
    <scope>NUCLEOTIDE SEQUENCE [LARGE SCALE GENOMIC DNA]</scope>
</reference>
<name>A0ABP0H3U4_CLALP</name>
<accession>A0ABP0H3U4</accession>
<evidence type="ECO:0000256" key="1">
    <source>
        <dbReference type="SAM" id="MobiDB-lite"/>
    </source>
</evidence>
<dbReference type="Proteomes" id="UP001642483">
    <property type="component" value="Unassembled WGS sequence"/>
</dbReference>